<reference evidence="1" key="1">
    <citation type="submission" date="2022-08" db="UniProtKB">
        <authorList>
            <consortium name="EnsemblMetazoa"/>
        </authorList>
    </citation>
    <scope>IDENTIFICATION</scope>
    <source>
        <strain evidence="1">05x7-T-G4-1.051#20</strain>
    </source>
</reference>
<dbReference type="EnsemblMetazoa" id="G14202.1">
    <property type="protein sequence ID" value="G14202.1:cds"/>
    <property type="gene ID" value="G14202"/>
</dbReference>
<sequence length="114" mass="12264">MLEINISAFVSNVVHHLPRPIVSKNTICFIEWTHYLDNLAIISEELQVAGATHTKGHTLDVLITRNTSSVLGGLPTIQDPVSCDNNGNTAGSCCCLCSFAGSKASKRTQDCNFS</sequence>
<keyword evidence="2" id="KW-1185">Reference proteome</keyword>
<dbReference type="Proteomes" id="UP000005408">
    <property type="component" value="Unassembled WGS sequence"/>
</dbReference>
<proteinExistence type="predicted"/>
<protein>
    <submittedName>
        <fullName evidence="1">Uncharacterized protein</fullName>
    </submittedName>
</protein>
<evidence type="ECO:0000313" key="2">
    <source>
        <dbReference type="Proteomes" id="UP000005408"/>
    </source>
</evidence>
<evidence type="ECO:0000313" key="1">
    <source>
        <dbReference type="EnsemblMetazoa" id="G14202.1:cds"/>
    </source>
</evidence>
<name>A0A8W8IIS4_MAGGI</name>
<accession>A0A8W8IIS4</accession>
<organism evidence="1 2">
    <name type="scientific">Magallana gigas</name>
    <name type="common">Pacific oyster</name>
    <name type="synonym">Crassostrea gigas</name>
    <dbReference type="NCBI Taxonomy" id="29159"/>
    <lineage>
        <taxon>Eukaryota</taxon>
        <taxon>Metazoa</taxon>
        <taxon>Spiralia</taxon>
        <taxon>Lophotrochozoa</taxon>
        <taxon>Mollusca</taxon>
        <taxon>Bivalvia</taxon>
        <taxon>Autobranchia</taxon>
        <taxon>Pteriomorphia</taxon>
        <taxon>Ostreida</taxon>
        <taxon>Ostreoidea</taxon>
        <taxon>Ostreidae</taxon>
        <taxon>Magallana</taxon>
    </lineage>
</organism>
<dbReference type="AlphaFoldDB" id="A0A8W8IIS4"/>